<evidence type="ECO:0000313" key="3">
    <source>
        <dbReference type="Proteomes" id="UP000186096"/>
    </source>
</evidence>
<dbReference type="Gene3D" id="3.20.20.80">
    <property type="entry name" value="Glycosidases"/>
    <property type="match status" value="2"/>
</dbReference>
<dbReference type="STRING" id="58117.SAMN05421833_115183"/>
<name>A0A1N7DTZ8_9ACTN</name>
<keyword evidence="3" id="KW-1185">Reference proteome</keyword>
<organism evidence="2 3">
    <name type="scientific">Microbispora rosea</name>
    <dbReference type="NCBI Taxonomy" id="58117"/>
    <lineage>
        <taxon>Bacteria</taxon>
        <taxon>Bacillati</taxon>
        <taxon>Actinomycetota</taxon>
        <taxon>Actinomycetes</taxon>
        <taxon>Streptosporangiales</taxon>
        <taxon>Streptosporangiaceae</taxon>
        <taxon>Microbispora</taxon>
    </lineage>
</organism>
<evidence type="ECO:0008006" key="4">
    <source>
        <dbReference type="Google" id="ProtNLM"/>
    </source>
</evidence>
<protein>
    <recommendedName>
        <fullName evidence="4">Agarase</fullName>
    </recommendedName>
</protein>
<reference evidence="3" key="1">
    <citation type="submission" date="2017-01" db="EMBL/GenBank/DDBJ databases">
        <authorList>
            <person name="Varghese N."/>
            <person name="Submissions S."/>
        </authorList>
    </citation>
    <scope>NUCLEOTIDE SEQUENCE [LARGE SCALE GENOMIC DNA]</scope>
    <source>
        <strain evidence="3">ATCC 12950</strain>
    </source>
</reference>
<dbReference type="EMBL" id="FTNI01000015">
    <property type="protein sequence ID" value="SIR79337.1"/>
    <property type="molecule type" value="Genomic_DNA"/>
</dbReference>
<dbReference type="AlphaFoldDB" id="A0A1N7DTZ8"/>
<evidence type="ECO:0000313" key="2">
    <source>
        <dbReference type="EMBL" id="SIR79337.1"/>
    </source>
</evidence>
<dbReference type="RefSeq" id="WP_204053756.1">
    <property type="nucleotide sequence ID" value="NZ_FTNI01000015.1"/>
</dbReference>
<gene>
    <name evidence="2" type="ORF">SAMN05421833_115183</name>
</gene>
<evidence type="ECO:0000256" key="1">
    <source>
        <dbReference type="SAM" id="MobiDB-lite"/>
    </source>
</evidence>
<accession>A0A1N7DTZ8</accession>
<dbReference type="SUPFAM" id="SSF51445">
    <property type="entry name" value="(Trans)glycosidases"/>
    <property type="match status" value="1"/>
</dbReference>
<feature type="region of interest" description="Disordered" evidence="1">
    <location>
        <begin position="353"/>
        <end position="396"/>
    </location>
</feature>
<dbReference type="Proteomes" id="UP000186096">
    <property type="component" value="Unassembled WGS sequence"/>
</dbReference>
<proteinExistence type="predicted"/>
<dbReference type="InterPro" id="IPR017853">
    <property type="entry name" value="GH"/>
</dbReference>
<sequence length="396" mass="43641">MSGNPGTTAGRGFTVERRDRWSLRTPDGTPFLSIGVVHADDTNLRYPHNIGIYRTRYGGSRRRWLREGLVPEMRSWGFNTIGWTSEYVSGSGLATEGGAVDLGHSDGLPPDELAGAGLPYTLSLRVAEIELWNGSPAYRDPRAPAFAEWCDHLARTLCRPDDPDLLGYFLVDVPCWGPHPAGSGYPADELPAIAEAYYRVATEAIRRHDPHHLILGDRYGTRAGVPEPVLDAMAPYVDVLSVQAFPPPGPGHLDAALDRIGRWHERTTRPVLIADTGNWCPTTMSPGRTGSCRDQRERGAGYTAAAEAFAARPWCLGWHWCGWLENPHRGFGLKDPWDEPYRDLVDAVTETNHRLSGRLSTPAPGPQPYGDRGQGRPEGDQAQDDEQVAPVVQRQK</sequence>